<dbReference type="EMBL" id="UGYN01000002">
    <property type="protein sequence ID" value="SUI81344.1"/>
    <property type="molecule type" value="Genomic_DNA"/>
</dbReference>
<dbReference type="Gene3D" id="1.10.238.160">
    <property type="match status" value="1"/>
</dbReference>
<dbReference type="Pfam" id="PF05930">
    <property type="entry name" value="Phage_AlpA"/>
    <property type="match status" value="1"/>
</dbReference>
<dbReference type="InterPro" id="IPR010260">
    <property type="entry name" value="AlpA"/>
</dbReference>
<reference evidence="1 2" key="1">
    <citation type="submission" date="2018-06" db="EMBL/GenBank/DDBJ databases">
        <authorList>
            <consortium name="Pathogen Informatics"/>
            <person name="Doyle S."/>
        </authorList>
    </citation>
    <scope>NUCLEOTIDE SEQUENCE [LARGE SCALE GENOMIC DNA]</scope>
    <source>
        <strain evidence="1 2">NCTC11544</strain>
    </source>
</reference>
<gene>
    <name evidence="1" type="ORF">NCTC11544_04264</name>
</gene>
<evidence type="ECO:0000313" key="2">
    <source>
        <dbReference type="Proteomes" id="UP000255529"/>
    </source>
</evidence>
<dbReference type="AlphaFoldDB" id="A0A380AII1"/>
<accession>A0A380AII1</accession>
<name>A0A380AII1_9GAMM</name>
<evidence type="ECO:0000313" key="1">
    <source>
        <dbReference type="EMBL" id="SUI81344.1"/>
    </source>
</evidence>
<protein>
    <submittedName>
        <fullName evidence="1">Predicted transcriptional regulator</fullName>
    </submittedName>
</protein>
<sequence length="86" mass="10269">MKMLSIVEEKDFSYIPNIDRMIRDKECRRLTTLANSSRWKLEKEGEFPRRVKLGPRSAGWRLSEVQAWIRGEWYPGWKASPPELYP</sequence>
<organism evidence="1 2">
    <name type="scientific">Serratia quinivorans</name>
    <dbReference type="NCBI Taxonomy" id="137545"/>
    <lineage>
        <taxon>Bacteria</taxon>
        <taxon>Pseudomonadati</taxon>
        <taxon>Pseudomonadota</taxon>
        <taxon>Gammaproteobacteria</taxon>
        <taxon>Enterobacterales</taxon>
        <taxon>Yersiniaceae</taxon>
        <taxon>Serratia</taxon>
    </lineage>
</organism>
<dbReference type="Proteomes" id="UP000255529">
    <property type="component" value="Unassembled WGS sequence"/>
</dbReference>
<proteinExistence type="predicted"/>